<evidence type="ECO:0000313" key="1">
    <source>
        <dbReference type="EMBL" id="KYP57677.1"/>
    </source>
</evidence>
<evidence type="ECO:0000313" key="2">
    <source>
        <dbReference type="EMBL" id="KYP71678.1"/>
    </source>
</evidence>
<proteinExistence type="predicted"/>
<dbReference type="Gramene" id="C.cajan_03861.t">
    <property type="protein sequence ID" value="C.cajan_03861.t.cds1"/>
    <property type="gene ID" value="C.cajan_03861"/>
</dbReference>
<dbReference type="Proteomes" id="UP000075243">
    <property type="component" value="Chromosome 11"/>
</dbReference>
<organism evidence="1 3">
    <name type="scientific">Cajanus cajan</name>
    <name type="common">Pigeon pea</name>
    <name type="synonym">Cajanus indicus</name>
    <dbReference type="NCBI Taxonomy" id="3821"/>
    <lineage>
        <taxon>Eukaryota</taxon>
        <taxon>Viridiplantae</taxon>
        <taxon>Streptophyta</taxon>
        <taxon>Embryophyta</taxon>
        <taxon>Tracheophyta</taxon>
        <taxon>Spermatophyta</taxon>
        <taxon>Magnoliopsida</taxon>
        <taxon>eudicotyledons</taxon>
        <taxon>Gunneridae</taxon>
        <taxon>Pentapetalae</taxon>
        <taxon>rosids</taxon>
        <taxon>fabids</taxon>
        <taxon>Fabales</taxon>
        <taxon>Fabaceae</taxon>
        <taxon>Papilionoideae</taxon>
        <taxon>50 kb inversion clade</taxon>
        <taxon>NPAAA clade</taxon>
        <taxon>indigoferoid/millettioid clade</taxon>
        <taxon>Phaseoleae</taxon>
        <taxon>Cajanus</taxon>
    </lineage>
</organism>
<gene>
    <name evidence="1" type="ORF">KK1_003944</name>
    <name evidence="2" type="ORF">KK1_010947</name>
</gene>
<evidence type="ECO:0000313" key="3">
    <source>
        <dbReference type="Proteomes" id="UP000075243"/>
    </source>
</evidence>
<dbReference type="EMBL" id="CM003613">
    <property type="protein sequence ID" value="KYP57677.1"/>
    <property type="molecule type" value="Genomic_DNA"/>
</dbReference>
<accession>A0A151SS82</accession>
<dbReference type="Proteomes" id="UP000075243">
    <property type="component" value="Chromosome 3"/>
</dbReference>
<name>A0A151SS82_CAJCA</name>
<dbReference type="AlphaFoldDB" id="A0A151SS82"/>
<protein>
    <submittedName>
        <fullName evidence="1">Pentatricopeptide repeat-containing protein At3g49710 family</fullName>
    </submittedName>
</protein>
<keyword evidence="3" id="KW-1185">Reference proteome</keyword>
<dbReference type="EMBL" id="CM003605">
    <property type="protein sequence ID" value="KYP71678.1"/>
    <property type="molecule type" value="Genomic_DNA"/>
</dbReference>
<sequence length="59" mass="6371">MFTMASVLTAFTCVKDLVGGMQFHGVMIKSVFHGNSHVGSGLIDLYSQNSQLLSFCESV</sequence>
<reference evidence="1 3" key="1">
    <citation type="journal article" date="2012" name="Nat. Biotechnol.">
        <title>Draft genome sequence of pigeonpea (Cajanus cajan), an orphan legume crop of resource-poor farmers.</title>
        <authorList>
            <person name="Varshney R.K."/>
            <person name="Chen W."/>
            <person name="Li Y."/>
            <person name="Bharti A.K."/>
            <person name="Saxena R.K."/>
            <person name="Schlueter J.A."/>
            <person name="Donoghue M.T."/>
            <person name="Azam S."/>
            <person name="Fan G."/>
            <person name="Whaley A.M."/>
            <person name="Farmer A.D."/>
            <person name="Sheridan J."/>
            <person name="Iwata A."/>
            <person name="Tuteja R."/>
            <person name="Penmetsa R.V."/>
            <person name="Wu W."/>
            <person name="Upadhyaya H.D."/>
            <person name="Yang S.P."/>
            <person name="Shah T."/>
            <person name="Saxena K.B."/>
            <person name="Michael T."/>
            <person name="McCombie W.R."/>
            <person name="Yang B."/>
            <person name="Zhang G."/>
            <person name="Yang H."/>
            <person name="Wang J."/>
            <person name="Spillane C."/>
            <person name="Cook D.R."/>
            <person name="May G.D."/>
            <person name="Xu X."/>
            <person name="Jackson S.A."/>
        </authorList>
    </citation>
    <scope>NUCLEOTIDE SEQUENCE [LARGE SCALE GENOMIC DNA]</scope>
    <source>
        <strain evidence="3">cv. Asha</strain>
    </source>
</reference>
<dbReference type="Gramene" id="C.cajan_10638.t">
    <property type="protein sequence ID" value="C.cajan_10638.t.cds1"/>
    <property type="gene ID" value="C.cajan_10638"/>
</dbReference>